<keyword evidence="4" id="KW-1185">Reference proteome</keyword>
<evidence type="ECO:0000313" key="4">
    <source>
        <dbReference type="Proteomes" id="UP000261875"/>
    </source>
</evidence>
<keyword evidence="2" id="KW-0472">Membrane</keyword>
<dbReference type="PANTHER" id="PTHR46580:SF4">
    <property type="entry name" value="ATP_GTP-BINDING PROTEIN"/>
    <property type="match status" value="1"/>
</dbReference>
<gene>
    <name evidence="3" type="ORF">CCS41_14075</name>
</gene>
<reference evidence="3 4" key="1">
    <citation type="submission" date="2017-05" db="EMBL/GenBank/DDBJ databases">
        <title>Genome sequence of Candidatus Fukatsuia symbiotica and Candidatus Hamiltonella defensa from Acyrthosiphon pisum strain 5D.</title>
        <authorList>
            <person name="Patel V.A."/>
            <person name="Chevignon G."/>
            <person name="Russell J.A."/>
            <person name="Oliver K.M."/>
        </authorList>
    </citation>
    <scope>NUCLEOTIDE SEQUENCE [LARGE SCALE GENOMIC DNA]</scope>
    <source>
        <strain evidence="3 4">5D</strain>
        <plasmid evidence="4">p5d_fsymbiotica-1</plasmid>
    </source>
</reference>
<sequence length="889" mass="98816">MRDNNILNVVHSSPVVQLSPRVRRSAFNAIVSVTGNTMQKYGYSSKARDMSRYDKQRQRCEKKEQAELVFKINLTLWHLISDLLMDAAKYKLTHEMQQSLRTIKSSARFSQLSPIHKSLRVKVAGLGILSTFFDAYKAASAFIALSTTTDAKGRQDLMVKGGLHTAAALIGTGMTVASLIGGTAAAVGGPVGLALVIALYITAEIYVISRQIEVIERYVKDLNIGEKFSIIITTFLGMGLDVSIDNRFRLNQIQEQLEKQRDDQLEKYINKKMISNDAIGTLYVSRRQVTQTRHFYREVVGKGPFGRECILKEDILQETDINLEAIKISHSCPLFILVGKDLINDRHRHDSLEVRNSKRFYSIPGPLLETDDHIDSQVSHRSQHVVAQTFIGAREKVGQFVDEQGISLITDPHFHVNDYYNVMGDFNGDGQRDIGYISMQGAYYLLADGKGGYGDRQKLTVSRKNKPGQPERVEDLKMIFESTVFTLVGNINGDKLDDIVIMDASRGIRILLAQENGHFKEIFQTVTFAALSYKNPAIPVLMDIDQDGHADLVSFTRGTRPSTRKGKIDIHYGTASGTFESGRSQSLASLYKLEKRRTLPEHSSYTHSVTGDINGDGYGDIVLFTETGAIYTLLGRKKDRNNPFEAIPVQLHDGIKNLQSSFKRRQIQLRDINGDGCDDLLVIQNNGSYSLSYGKPEGTFSDETTDERRGGEHYRPNILAVKFQRQILGIGAGTDGKPALLSLNKQGEVNAHPLDPTPTNEIVALFDLGGGSDTVVGHQDQQNSFNVAAGRKHFTGGRYKDRFFLLGQAVPETPSVFKGARDGDDHPQDNADILIADAKPMGGIEDTTSILKRVLSNIFDSPTGQVRQILSLPYTISIMPKDTVKQMIY</sequence>
<dbReference type="Pfam" id="PF13517">
    <property type="entry name" value="FG-GAP_3"/>
    <property type="match status" value="1"/>
</dbReference>
<feature type="transmembrane region" description="Helical" evidence="2">
    <location>
        <begin position="162"/>
        <end position="181"/>
    </location>
</feature>
<dbReference type="OrthoDB" id="8481600at2"/>
<name>A0A2U8I8V4_9GAMM</name>
<geneLocation type="plasmid" evidence="4">
    <name>p5d_fsymbiotica-1</name>
</geneLocation>
<feature type="transmembrane region" description="Helical" evidence="2">
    <location>
        <begin position="228"/>
        <end position="244"/>
    </location>
</feature>
<dbReference type="SUPFAM" id="SSF69318">
    <property type="entry name" value="Integrin alpha N-terminal domain"/>
    <property type="match status" value="2"/>
</dbReference>
<accession>A0A2U8I8V4</accession>
<dbReference type="Proteomes" id="UP000261875">
    <property type="component" value="Plasmid p5D_Fsymbiotica-1"/>
</dbReference>
<dbReference type="EMBL" id="CP021660">
    <property type="protein sequence ID" value="AWK15547.1"/>
    <property type="molecule type" value="Genomic_DNA"/>
</dbReference>
<keyword evidence="2" id="KW-1133">Transmembrane helix</keyword>
<dbReference type="InterPro" id="IPR013517">
    <property type="entry name" value="FG-GAP"/>
</dbReference>
<organism evidence="3 4">
    <name type="scientific">Candidatus Fukatsuia symbiotica</name>
    <dbReference type="NCBI Taxonomy" id="1878942"/>
    <lineage>
        <taxon>Bacteria</taxon>
        <taxon>Pseudomonadati</taxon>
        <taxon>Pseudomonadota</taxon>
        <taxon>Gammaproteobacteria</taxon>
        <taxon>Enterobacterales</taxon>
        <taxon>Yersiniaceae</taxon>
        <taxon>Candidatus Fukatsuia</taxon>
    </lineage>
</organism>
<dbReference type="Gene3D" id="2.130.10.130">
    <property type="entry name" value="Integrin alpha, N-terminal"/>
    <property type="match status" value="1"/>
</dbReference>
<feature type="transmembrane region" description="Helical" evidence="2">
    <location>
        <begin position="187"/>
        <end position="207"/>
    </location>
</feature>
<evidence type="ECO:0000313" key="3">
    <source>
        <dbReference type="EMBL" id="AWK15547.1"/>
    </source>
</evidence>
<dbReference type="PANTHER" id="PTHR46580">
    <property type="entry name" value="SENSOR KINASE-RELATED"/>
    <property type="match status" value="1"/>
</dbReference>
<dbReference type="InterPro" id="IPR028994">
    <property type="entry name" value="Integrin_alpha_N"/>
</dbReference>
<dbReference type="RefSeq" id="WP_119797858.1">
    <property type="nucleotide sequence ID" value="NZ_CP021660.1"/>
</dbReference>
<evidence type="ECO:0000256" key="1">
    <source>
        <dbReference type="ARBA" id="ARBA00022729"/>
    </source>
</evidence>
<keyword evidence="2" id="KW-0812">Transmembrane</keyword>
<keyword evidence="1" id="KW-0732">Signal</keyword>
<protein>
    <submittedName>
        <fullName evidence="3">Uncharacterized protein</fullName>
    </submittedName>
</protein>
<dbReference type="AlphaFoldDB" id="A0A2U8I8V4"/>
<evidence type="ECO:0000256" key="2">
    <source>
        <dbReference type="SAM" id="Phobius"/>
    </source>
</evidence>
<keyword evidence="3" id="KW-0614">Plasmid</keyword>
<proteinExistence type="predicted"/>
<dbReference type="KEGG" id="fsm:CCS41_14075"/>